<keyword evidence="4" id="KW-0804">Transcription</keyword>
<dbReference type="InterPro" id="IPR003012">
    <property type="entry name" value="Tet_transcr_reg_TetR"/>
</dbReference>
<dbReference type="EMBL" id="JBHUKU010000009">
    <property type="protein sequence ID" value="MFD2460690.1"/>
    <property type="molecule type" value="Genomic_DNA"/>
</dbReference>
<sequence>MARKGTLDREQITEAALSLLDEVGLAGLSTRKLAARLGISSPTLYWHVRDKGQLLDLLAEAVCADAFEIDETLPWRAQLASGLRQFRALLLRHRDAAALLRERPPIGPHRLGHIETTARILRGAGFSADETAGIARLLAAHVLASVEQLPPVSENPVAATETIAAAIDPEVHPNLYGLGPAFARLSTEDLFELGIDVVLDGLEHRRRKHS</sequence>
<keyword evidence="3 5" id="KW-0238">DNA-binding</keyword>
<dbReference type="RefSeq" id="WP_345394096.1">
    <property type="nucleotide sequence ID" value="NZ_BAABHG010000006.1"/>
</dbReference>
<dbReference type="InterPro" id="IPR023772">
    <property type="entry name" value="DNA-bd_HTH_TetR-type_CS"/>
</dbReference>
<evidence type="ECO:0000313" key="8">
    <source>
        <dbReference type="Proteomes" id="UP001597419"/>
    </source>
</evidence>
<feature type="DNA-binding region" description="H-T-H motif" evidence="5">
    <location>
        <begin position="29"/>
        <end position="48"/>
    </location>
</feature>
<keyword evidence="2" id="KW-0805">Transcription regulation</keyword>
<comment type="caution">
    <text evidence="7">The sequence shown here is derived from an EMBL/GenBank/DDBJ whole genome shotgun (WGS) entry which is preliminary data.</text>
</comment>
<dbReference type="PANTHER" id="PTHR30055">
    <property type="entry name" value="HTH-TYPE TRANSCRIPTIONAL REGULATOR RUTR"/>
    <property type="match status" value="1"/>
</dbReference>
<dbReference type="InterPro" id="IPR004111">
    <property type="entry name" value="Repressor_TetR_C"/>
</dbReference>
<evidence type="ECO:0000256" key="5">
    <source>
        <dbReference type="PROSITE-ProRule" id="PRU00335"/>
    </source>
</evidence>
<name>A0ABW5GIL3_9PSEU</name>
<dbReference type="Pfam" id="PF02909">
    <property type="entry name" value="TetR_C_1"/>
    <property type="match status" value="1"/>
</dbReference>
<gene>
    <name evidence="7" type="ORF">ACFSYJ_18945</name>
</gene>
<keyword evidence="1" id="KW-0678">Repressor</keyword>
<dbReference type="InterPro" id="IPR050109">
    <property type="entry name" value="HTH-type_TetR-like_transc_reg"/>
</dbReference>
<evidence type="ECO:0000313" key="7">
    <source>
        <dbReference type="EMBL" id="MFD2460690.1"/>
    </source>
</evidence>
<dbReference type="Proteomes" id="UP001597419">
    <property type="component" value="Unassembled WGS sequence"/>
</dbReference>
<dbReference type="InterPro" id="IPR009057">
    <property type="entry name" value="Homeodomain-like_sf"/>
</dbReference>
<dbReference type="PANTHER" id="PTHR30055:SF151">
    <property type="entry name" value="TRANSCRIPTIONAL REGULATORY PROTEIN"/>
    <property type="match status" value="1"/>
</dbReference>
<proteinExistence type="predicted"/>
<dbReference type="PROSITE" id="PS01081">
    <property type="entry name" value="HTH_TETR_1"/>
    <property type="match status" value="1"/>
</dbReference>
<dbReference type="SUPFAM" id="SSF46689">
    <property type="entry name" value="Homeodomain-like"/>
    <property type="match status" value="1"/>
</dbReference>
<dbReference type="PRINTS" id="PR00455">
    <property type="entry name" value="HTHTETR"/>
</dbReference>
<accession>A0ABW5GIL3</accession>
<keyword evidence="8" id="KW-1185">Reference proteome</keyword>
<feature type="domain" description="HTH tetR-type" evidence="6">
    <location>
        <begin position="6"/>
        <end position="66"/>
    </location>
</feature>
<dbReference type="Pfam" id="PF00440">
    <property type="entry name" value="TetR_N"/>
    <property type="match status" value="1"/>
</dbReference>
<organism evidence="7 8">
    <name type="scientific">Amycolatopsis samaneae</name>
    <dbReference type="NCBI Taxonomy" id="664691"/>
    <lineage>
        <taxon>Bacteria</taxon>
        <taxon>Bacillati</taxon>
        <taxon>Actinomycetota</taxon>
        <taxon>Actinomycetes</taxon>
        <taxon>Pseudonocardiales</taxon>
        <taxon>Pseudonocardiaceae</taxon>
        <taxon>Amycolatopsis</taxon>
    </lineage>
</organism>
<dbReference type="Gene3D" id="1.10.357.10">
    <property type="entry name" value="Tetracycline Repressor, domain 2"/>
    <property type="match status" value="1"/>
</dbReference>
<dbReference type="SUPFAM" id="SSF48498">
    <property type="entry name" value="Tetracyclin repressor-like, C-terminal domain"/>
    <property type="match status" value="1"/>
</dbReference>
<evidence type="ECO:0000259" key="6">
    <source>
        <dbReference type="PROSITE" id="PS50977"/>
    </source>
</evidence>
<dbReference type="InterPro" id="IPR036271">
    <property type="entry name" value="Tet_transcr_reg_TetR-rel_C_sf"/>
</dbReference>
<evidence type="ECO:0000256" key="2">
    <source>
        <dbReference type="ARBA" id="ARBA00023015"/>
    </source>
</evidence>
<evidence type="ECO:0000256" key="4">
    <source>
        <dbReference type="ARBA" id="ARBA00023163"/>
    </source>
</evidence>
<dbReference type="InterPro" id="IPR001647">
    <property type="entry name" value="HTH_TetR"/>
</dbReference>
<evidence type="ECO:0000256" key="3">
    <source>
        <dbReference type="ARBA" id="ARBA00023125"/>
    </source>
</evidence>
<protein>
    <submittedName>
        <fullName evidence="7">TetR/AcrR family transcriptional regulator C-terminal domain-containing protein</fullName>
    </submittedName>
</protein>
<reference evidence="8" key="1">
    <citation type="journal article" date="2019" name="Int. J. Syst. Evol. Microbiol.">
        <title>The Global Catalogue of Microorganisms (GCM) 10K type strain sequencing project: providing services to taxonomists for standard genome sequencing and annotation.</title>
        <authorList>
            <consortium name="The Broad Institute Genomics Platform"/>
            <consortium name="The Broad Institute Genome Sequencing Center for Infectious Disease"/>
            <person name="Wu L."/>
            <person name="Ma J."/>
        </authorList>
    </citation>
    <scope>NUCLEOTIDE SEQUENCE [LARGE SCALE GENOMIC DNA]</scope>
    <source>
        <strain evidence="8">CGMCC 4.7643</strain>
    </source>
</reference>
<dbReference type="Gene3D" id="1.10.10.60">
    <property type="entry name" value="Homeodomain-like"/>
    <property type="match status" value="1"/>
</dbReference>
<dbReference type="PRINTS" id="PR00400">
    <property type="entry name" value="TETREPRESSOR"/>
</dbReference>
<dbReference type="PROSITE" id="PS50977">
    <property type="entry name" value="HTH_TETR_2"/>
    <property type="match status" value="1"/>
</dbReference>
<evidence type="ECO:0000256" key="1">
    <source>
        <dbReference type="ARBA" id="ARBA00022491"/>
    </source>
</evidence>